<sequence>MTVRFLHYSDIENAYDDPERLGRLAGTIAARRDDDTLVFGTGDNTSPGILPLVTKGEQALDFFDAVRPDADTFGNHDFDYGPDRALELIARAPQPWICANVERGGEPFGRDAGVRPWRVFEVAGTRVGVFGLVTPRTASINPATEDVEFTDPYAAAEEAVAALRAEGVDYVVALSHLGTGDETLAAEVDVDVVLGGHNHAERVERLNGTLLTRPGVNGEVLLEVTLPDREVTRHVVADGPLDESVRDAMAGRMADAGVDEVVATVADPVERTEVDCFHGESRVGNFVADAYLWYTDADVALQNSGGIRSGPPLSGEVTVGDLISLIPFDEPLVVAKLTGAELAAVFEEGEGARLGFGEPDWWHAHVAGAEIVVDRSSGDLVEATVAGEPLDPERTYRLAVADYLVHSDDEFPTLGERHRVETVEVQYRVLEAYAREVGIDPRVEGRVRHV</sequence>
<dbReference type="Proteomes" id="UP001596398">
    <property type="component" value="Unassembled WGS sequence"/>
</dbReference>
<dbReference type="Pfam" id="PF02872">
    <property type="entry name" value="5_nucleotid_C"/>
    <property type="match status" value="1"/>
</dbReference>
<evidence type="ECO:0000256" key="1">
    <source>
        <dbReference type="ARBA" id="ARBA00022729"/>
    </source>
</evidence>
<keyword evidence="5" id="KW-1185">Reference proteome</keyword>
<evidence type="ECO:0000259" key="2">
    <source>
        <dbReference type="Pfam" id="PF00149"/>
    </source>
</evidence>
<dbReference type="CDD" id="cd00845">
    <property type="entry name" value="MPP_UshA_N_like"/>
    <property type="match status" value="1"/>
</dbReference>
<dbReference type="EMBL" id="JBHTAP010000001">
    <property type="protein sequence ID" value="MFC7234047.1"/>
    <property type="molecule type" value="Genomic_DNA"/>
</dbReference>
<organism evidence="4 5">
    <name type="scientific">Halosegnis marinus</name>
    <dbReference type="NCBI Taxonomy" id="3034023"/>
    <lineage>
        <taxon>Archaea</taxon>
        <taxon>Methanobacteriati</taxon>
        <taxon>Methanobacteriota</taxon>
        <taxon>Stenosarchaea group</taxon>
        <taxon>Halobacteria</taxon>
        <taxon>Halobacteriales</taxon>
        <taxon>Natronomonadaceae</taxon>
        <taxon>Halosegnis</taxon>
    </lineage>
</organism>
<dbReference type="InterPro" id="IPR004843">
    <property type="entry name" value="Calcineurin-like_PHP"/>
</dbReference>
<protein>
    <submittedName>
        <fullName evidence="4">Bifunctional metallophosphatase/5'-nucleotidase</fullName>
    </submittedName>
</protein>
<evidence type="ECO:0000313" key="4">
    <source>
        <dbReference type="EMBL" id="MFC7234047.1"/>
    </source>
</evidence>
<dbReference type="SUPFAM" id="SSF56300">
    <property type="entry name" value="Metallo-dependent phosphatases"/>
    <property type="match status" value="1"/>
</dbReference>
<dbReference type="InterPro" id="IPR006179">
    <property type="entry name" value="5_nucleotidase/apyrase"/>
</dbReference>
<reference evidence="4 5" key="1">
    <citation type="journal article" date="2019" name="Int. J. Syst. Evol. Microbiol.">
        <title>The Global Catalogue of Microorganisms (GCM) 10K type strain sequencing project: providing services to taxonomists for standard genome sequencing and annotation.</title>
        <authorList>
            <consortium name="The Broad Institute Genomics Platform"/>
            <consortium name="The Broad Institute Genome Sequencing Center for Infectious Disease"/>
            <person name="Wu L."/>
            <person name="Ma J."/>
        </authorList>
    </citation>
    <scope>NUCLEOTIDE SEQUENCE [LARGE SCALE GENOMIC DNA]</scope>
    <source>
        <strain evidence="4 5">DT85</strain>
    </source>
</reference>
<dbReference type="Gene3D" id="3.60.21.10">
    <property type="match status" value="1"/>
</dbReference>
<dbReference type="GeneID" id="79265710"/>
<dbReference type="InterPro" id="IPR008334">
    <property type="entry name" value="5'-Nucleotdase_C"/>
</dbReference>
<feature type="domain" description="5'-Nucleotidase C-terminal" evidence="3">
    <location>
        <begin position="262"/>
        <end position="415"/>
    </location>
</feature>
<gene>
    <name evidence="4" type="ORF">ACFQJ4_01825</name>
</gene>
<dbReference type="PANTHER" id="PTHR11575:SF24">
    <property type="entry name" value="5'-NUCLEOTIDASE"/>
    <property type="match status" value="1"/>
</dbReference>
<proteinExistence type="predicted"/>
<accession>A0ABD5ZKH0</accession>
<dbReference type="PRINTS" id="PR01607">
    <property type="entry name" value="APYRASEFAMLY"/>
</dbReference>
<dbReference type="InterPro" id="IPR029052">
    <property type="entry name" value="Metallo-depent_PP-like"/>
</dbReference>
<evidence type="ECO:0000259" key="3">
    <source>
        <dbReference type="Pfam" id="PF02872"/>
    </source>
</evidence>
<evidence type="ECO:0000313" key="5">
    <source>
        <dbReference type="Proteomes" id="UP001596398"/>
    </source>
</evidence>
<dbReference type="Pfam" id="PF00149">
    <property type="entry name" value="Metallophos"/>
    <property type="match status" value="1"/>
</dbReference>
<dbReference type="PANTHER" id="PTHR11575">
    <property type="entry name" value="5'-NUCLEOTIDASE-RELATED"/>
    <property type="match status" value="1"/>
</dbReference>
<feature type="domain" description="Calcineurin-like phosphoesterase" evidence="2">
    <location>
        <begin position="4"/>
        <end position="200"/>
    </location>
</feature>
<keyword evidence="1" id="KW-0732">Signal</keyword>
<dbReference type="SUPFAM" id="SSF55816">
    <property type="entry name" value="5'-nucleotidase (syn. UDP-sugar hydrolase), C-terminal domain"/>
    <property type="match status" value="1"/>
</dbReference>
<name>A0ABD5ZKH0_9EURY</name>
<dbReference type="AlphaFoldDB" id="A0ABD5ZKH0"/>
<dbReference type="InterPro" id="IPR036907">
    <property type="entry name" value="5'-Nucleotdase_C_sf"/>
</dbReference>
<dbReference type="Gene3D" id="3.90.780.10">
    <property type="entry name" value="5'-Nucleotidase, C-terminal domain"/>
    <property type="match status" value="1"/>
</dbReference>
<comment type="caution">
    <text evidence="4">The sequence shown here is derived from an EMBL/GenBank/DDBJ whole genome shotgun (WGS) entry which is preliminary data.</text>
</comment>
<dbReference type="RefSeq" id="WP_276235043.1">
    <property type="nucleotide sequence ID" value="NZ_CP119802.1"/>
</dbReference>